<proteinExistence type="predicted"/>
<dbReference type="EMBL" id="PKLF01000010">
    <property type="protein sequence ID" value="MBE8613171.1"/>
    <property type="molecule type" value="Genomic_DNA"/>
</dbReference>
<evidence type="ECO:0000313" key="1">
    <source>
        <dbReference type="EMBL" id="MBE8613171.1"/>
    </source>
</evidence>
<name>A0A8I0PVG6_MORMO</name>
<sequence>MQQHKYQLVYYKSHCFLYRGFNIYKLPRNTVRKITQYRVMQGDNSFGLFDALAEVTEFIDGLYGSRK</sequence>
<comment type="caution">
    <text evidence="1">The sequence shown here is derived from an EMBL/GenBank/DDBJ whole genome shotgun (WGS) entry which is preliminary data.</text>
</comment>
<dbReference type="Proteomes" id="UP000650477">
    <property type="component" value="Unassembled WGS sequence"/>
</dbReference>
<evidence type="ECO:0000313" key="2">
    <source>
        <dbReference type="Proteomes" id="UP000650477"/>
    </source>
</evidence>
<gene>
    <name evidence="1" type="ORF">CYG68_12250</name>
</gene>
<protein>
    <submittedName>
        <fullName evidence="1">Uncharacterized protein</fullName>
    </submittedName>
</protein>
<accession>A0A8I0PVG6</accession>
<organism evidence="1 2">
    <name type="scientific">Morganella morganii</name>
    <name type="common">Proteus morganii</name>
    <dbReference type="NCBI Taxonomy" id="582"/>
    <lineage>
        <taxon>Bacteria</taxon>
        <taxon>Pseudomonadati</taxon>
        <taxon>Pseudomonadota</taxon>
        <taxon>Gammaproteobacteria</taxon>
        <taxon>Enterobacterales</taxon>
        <taxon>Morganellaceae</taxon>
        <taxon>Morganella</taxon>
    </lineage>
</organism>
<reference evidence="1" key="1">
    <citation type="submission" date="2017-12" db="EMBL/GenBank/DDBJ databases">
        <title>Genome sequencing and analysis.</title>
        <authorList>
            <person name="Huang Y.-T."/>
        </authorList>
    </citation>
    <scope>NUCLEOTIDE SEQUENCE</scope>
    <source>
        <strain evidence="1">VGH116</strain>
    </source>
</reference>
<dbReference type="AlphaFoldDB" id="A0A8I0PVG6"/>